<reference evidence="3" key="1">
    <citation type="submission" date="2025-08" db="UniProtKB">
        <authorList>
            <consortium name="RefSeq"/>
        </authorList>
    </citation>
    <scope>IDENTIFICATION</scope>
    <source>
        <tissue evidence="3">Testes</tissue>
    </source>
</reference>
<organism evidence="2 3">
    <name type="scientific">Saccoglossus kowalevskii</name>
    <name type="common">Acorn worm</name>
    <dbReference type="NCBI Taxonomy" id="10224"/>
    <lineage>
        <taxon>Eukaryota</taxon>
        <taxon>Metazoa</taxon>
        <taxon>Hemichordata</taxon>
        <taxon>Enteropneusta</taxon>
        <taxon>Harrimaniidae</taxon>
        <taxon>Saccoglossus</taxon>
    </lineage>
</organism>
<proteinExistence type="predicted"/>
<evidence type="ECO:0000313" key="2">
    <source>
        <dbReference type="Proteomes" id="UP000694865"/>
    </source>
</evidence>
<protein>
    <submittedName>
        <fullName evidence="3">Uncharacterized protein LOC102802451</fullName>
    </submittedName>
</protein>
<keyword evidence="1" id="KW-0732">Signal</keyword>
<name>A0ABM0MU68_SACKO</name>
<gene>
    <name evidence="3" type="primary">LOC102802451</name>
</gene>
<keyword evidence="2" id="KW-1185">Reference proteome</keyword>
<feature type="signal peptide" evidence="1">
    <location>
        <begin position="1"/>
        <end position="19"/>
    </location>
</feature>
<evidence type="ECO:0000313" key="3">
    <source>
        <dbReference type="RefSeq" id="XP_006823559.1"/>
    </source>
</evidence>
<sequence>MHFSLVFMFVALMFVVATGDEHSARDCVNVCGGVCRDACEEGQTRRPWCKRSCPGEQHCCTNARNCRDICGGQCQDSCTGEQTVKPWCKRSCEGNQVCCVDS</sequence>
<evidence type="ECO:0000256" key="1">
    <source>
        <dbReference type="SAM" id="SignalP"/>
    </source>
</evidence>
<dbReference type="RefSeq" id="XP_006823559.1">
    <property type="nucleotide sequence ID" value="XM_006823496.1"/>
</dbReference>
<dbReference type="GeneID" id="102802451"/>
<feature type="chain" id="PRO_5046921988" evidence="1">
    <location>
        <begin position="20"/>
        <end position="102"/>
    </location>
</feature>
<accession>A0ABM0MU68</accession>
<dbReference type="Proteomes" id="UP000694865">
    <property type="component" value="Unplaced"/>
</dbReference>